<dbReference type="AlphaFoldDB" id="A0A423VBV7"/>
<protein>
    <submittedName>
        <fullName evidence="2">Uncharacterized protein</fullName>
    </submittedName>
</protein>
<comment type="caution">
    <text evidence="2">The sequence shown here is derived from an EMBL/GenBank/DDBJ whole genome shotgun (WGS) entry which is preliminary data.</text>
</comment>
<proteinExistence type="predicted"/>
<gene>
    <name evidence="2" type="ORF">VSDG_09250</name>
</gene>
<keyword evidence="3" id="KW-1185">Reference proteome</keyword>
<evidence type="ECO:0000256" key="1">
    <source>
        <dbReference type="SAM" id="MobiDB-lite"/>
    </source>
</evidence>
<feature type="region of interest" description="Disordered" evidence="1">
    <location>
        <begin position="1"/>
        <end position="22"/>
    </location>
</feature>
<dbReference type="Proteomes" id="UP000284375">
    <property type="component" value="Unassembled WGS sequence"/>
</dbReference>
<feature type="compositionally biased region" description="Gly residues" evidence="1">
    <location>
        <begin position="10"/>
        <end position="22"/>
    </location>
</feature>
<evidence type="ECO:0000313" key="3">
    <source>
        <dbReference type="Proteomes" id="UP000284375"/>
    </source>
</evidence>
<organism evidence="2 3">
    <name type="scientific">Cytospora chrysosperma</name>
    <name type="common">Cytospora canker fungus</name>
    <name type="synonym">Sphaeria chrysosperma</name>
    <dbReference type="NCBI Taxonomy" id="252740"/>
    <lineage>
        <taxon>Eukaryota</taxon>
        <taxon>Fungi</taxon>
        <taxon>Dikarya</taxon>
        <taxon>Ascomycota</taxon>
        <taxon>Pezizomycotina</taxon>
        <taxon>Sordariomycetes</taxon>
        <taxon>Sordariomycetidae</taxon>
        <taxon>Diaporthales</taxon>
        <taxon>Cytosporaceae</taxon>
        <taxon>Cytospora</taxon>
    </lineage>
</organism>
<sequence length="111" mass="11857">MELARCPDGEVGGRGGRGGRGGLELGRRLLGLRQRIWVGARGQCLEGVEELQGSYAVGPPMGGVQDDLLCMRNYAAMKGQGWMPAIRSPNVTEAVVVDSSRMGQRLFSPVV</sequence>
<accession>A0A423VBV7</accession>
<dbReference type="EMBL" id="LJZO01000067">
    <property type="protein sequence ID" value="ROV88432.1"/>
    <property type="molecule type" value="Genomic_DNA"/>
</dbReference>
<evidence type="ECO:0000313" key="2">
    <source>
        <dbReference type="EMBL" id="ROV88432.1"/>
    </source>
</evidence>
<name>A0A423VBV7_CYTCH</name>
<reference evidence="2 3" key="1">
    <citation type="submission" date="2015-09" db="EMBL/GenBank/DDBJ databases">
        <title>Host preference determinants of Valsa canker pathogens revealed by comparative genomics.</title>
        <authorList>
            <person name="Yin Z."/>
            <person name="Huang L."/>
        </authorList>
    </citation>
    <scope>NUCLEOTIDE SEQUENCE [LARGE SCALE GENOMIC DNA]</scope>
    <source>
        <strain evidence="2 3">YSFL</strain>
    </source>
</reference>